<dbReference type="Proteomes" id="UP000242715">
    <property type="component" value="Unassembled WGS sequence"/>
</dbReference>
<accession>A0A2Z6N8U2</accession>
<name>A0A2Z6N8U2_TRISU</name>
<gene>
    <name evidence="1" type="ORF">TSUD_292710</name>
</gene>
<reference evidence="2" key="1">
    <citation type="journal article" date="2017" name="Front. Plant Sci.">
        <title>Climate Clever Clovers: New Paradigm to Reduce the Environmental Footprint of Ruminants by Breeding Low Methanogenic Forages Utilizing Haplotype Variation.</title>
        <authorList>
            <person name="Kaur P."/>
            <person name="Appels R."/>
            <person name="Bayer P.E."/>
            <person name="Keeble-Gagnere G."/>
            <person name="Wang J."/>
            <person name="Hirakawa H."/>
            <person name="Shirasawa K."/>
            <person name="Vercoe P."/>
            <person name="Stefanova K."/>
            <person name="Durmic Z."/>
            <person name="Nichols P."/>
            <person name="Revell C."/>
            <person name="Isobe S.N."/>
            <person name="Edwards D."/>
            <person name="Erskine W."/>
        </authorList>
    </citation>
    <scope>NUCLEOTIDE SEQUENCE [LARGE SCALE GENOMIC DNA]</scope>
    <source>
        <strain evidence="2">cv. Daliak</strain>
    </source>
</reference>
<organism evidence="1 2">
    <name type="scientific">Trifolium subterraneum</name>
    <name type="common">Subterranean clover</name>
    <dbReference type="NCBI Taxonomy" id="3900"/>
    <lineage>
        <taxon>Eukaryota</taxon>
        <taxon>Viridiplantae</taxon>
        <taxon>Streptophyta</taxon>
        <taxon>Embryophyta</taxon>
        <taxon>Tracheophyta</taxon>
        <taxon>Spermatophyta</taxon>
        <taxon>Magnoliopsida</taxon>
        <taxon>eudicotyledons</taxon>
        <taxon>Gunneridae</taxon>
        <taxon>Pentapetalae</taxon>
        <taxon>rosids</taxon>
        <taxon>fabids</taxon>
        <taxon>Fabales</taxon>
        <taxon>Fabaceae</taxon>
        <taxon>Papilionoideae</taxon>
        <taxon>50 kb inversion clade</taxon>
        <taxon>NPAAA clade</taxon>
        <taxon>Hologalegina</taxon>
        <taxon>IRL clade</taxon>
        <taxon>Trifolieae</taxon>
        <taxon>Trifolium</taxon>
    </lineage>
</organism>
<evidence type="ECO:0000313" key="2">
    <source>
        <dbReference type="Proteomes" id="UP000242715"/>
    </source>
</evidence>
<sequence length="231" mass="25798">MVDLIKDDETSFDSDRVWLILIFNCSFIFSTEPQPLFPNLILSHRSNLPRRPLPKPQIPFLNPRSAAFHHHPTMASSSTATKTTNTVYAPVIDKRKEPEVVDLAGSSTKSYVHVDHAQRRSEEDKELEDELNKDLVSNLDLQGFNVDSPNQVDTQISEDSEFVGDTQPPEVAAIDHVQQIPLVVQKDIEFLKESWANLAELEDNCALDLDPGIASMANKNPVSTGPAASYY</sequence>
<dbReference type="AlphaFoldDB" id="A0A2Z6N8U2"/>
<dbReference type="EMBL" id="DF973792">
    <property type="protein sequence ID" value="GAU40166.1"/>
    <property type="molecule type" value="Genomic_DNA"/>
</dbReference>
<keyword evidence="2" id="KW-1185">Reference proteome</keyword>
<evidence type="ECO:0000313" key="1">
    <source>
        <dbReference type="EMBL" id="GAU40166.1"/>
    </source>
</evidence>
<proteinExistence type="predicted"/>
<protein>
    <submittedName>
        <fullName evidence="1">Uncharacterized protein</fullName>
    </submittedName>
</protein>